<accession>A0ACD3VKN9</accession>
<sequence>MAKLSALIARSMTSVAAVLMLVSTARAAELKVLTTGILKGSFKEIATRFEQETGRKVIMSWGPSSGNSPESSQVRVKSGEHVDVLIMVNTGMDELVKGGYFTPVERKDVAVSKIGVAVKTGHKLPDISTEAALRQTLLDATSIGYSEGASGTYVATVLLKKLGIVDQVAGKSHVILGRKFVGEAIASGEVELGLQQISELRLEPGITVVGPLPEELQKKSVVSAAVSSEATDMEAAMQFLAYLTSPASAESMKKSGLDLPDAKP</sequence>
<reference evidence="1 2" key="1">
    <citation type="journal article" date="2021" name="Int. J. Syst. Evol. Microbiol.">
        <title>Bradyrhizobium septentrionale sp. nov. (sv. septentrionale) and Bradyrhizobium quebecense sp. nov. (sv. septentrionale) associated with legumes native to Canada possess rearranged symbiosis genes and numerous insertion sequences.</title>
        <authorList>
            <person name="Bromfield E.S.P."/>
            <person name="Cloutier S."/>
        </authorList>
    </citation>
    <scope>NUCLEOTIDE SEQUENCE [LARGE SCALE GENOMIC DNA]</scope>
    <source>
        <strain evidence="1 2">12S5</strain>
    </source>
</reference>
<keyword evidence="2" id="KW-1185">Reference proteome</keyword>
<proteinExistence type="predicted"/>
<dbReference type="Proteomes" id="UP000692816">
    <property type="component" value="Chromosome"/>
</dbReference>
<name>A0ACD3VKN9_9BRAD</name>
<organism evidence="1 2">
    <name type="scientific">Bradyrhizobium quebecense</name>
    <dbReference type="NCBI Taxonomy" id="2748629"/>
    <lineage>
        <taxon>Bacteria</taxon>
        <taxon>Pseudomonadati</taxon>
        <taxon>Pseudomonadota</taxon>
        <taxon>Alphaproteobacteria</taxon>
        <taxon>Hyphomicrobiales</taxon>
        <taxon>Nitrobacteraceae</taxon>
        <taxon>Bradyrhizobium</taxon>
    </lineage>
</organism>
<evidence type="ECO:0000313" key="1">
    <source>
        <dbReference type="EMBL" id="UGY06417.1"/>
    </source>
</evidence>
<gene>
    <name evidence="1" type="ORF">J4P68_0017505</name>
</gene>
<protein>
    <submittedName>
        <fullName evidence="1">Substrate-binding domain-containing protein</fullName>
    </submittedName>
</protein>
<dbReference type="EMBL" id="CP088282">
    <property type="protein sequence ID" value="UGY06417.1"/>
    <property type="molecule type" value="Genomic_DNA"/>
</dbReference>
<evidence type="ECO:0000313" key="2">
    <source>
        <dbReference type="Proteomes" id="UP000692816"/>
    </source>
</evidence>